<protein>
    <submittedName>
        <fullName evidence="1">Hypothetical phage protein</fullName>
    </submittedName>
</protein>
<proteinExistence type="predicted"/>
<dbReference type="KEGG" id="sar:SAR1526a"/>
<name>A0A7U7EV04_STAAR</name>
<evidence type="ECO:0000313" key="2">
    <source>
        <dbReference type="Proteomes" id="UP000000596"/>
    </source>
</evidence>
<dbReference type="AlphaFoldDB" id="A0A7U7EV04"/>
<reference evidence="1 2" key="1">
    <citation type="journal article" date="2004" name="Proc. Natl. Acad. Sci. U.S.A.">
        <title>Complete genomes of two clinical Staphylococcus aureus strains: evidence for the rapid evolution of virulence and drug resistance.</title>
        <authorList>
            <person name="Holden M.T.G."/>
            <person name="Feil E.J."/>
            <person name="Lindsay J.A."/>
            <person name="Peacock S.J."/>
            <person name="Day N.P.J."/>
            <person name="Enright M.C."/>
            <person name="Foster T.J."/>
            <person name="Moore C.E."/>
            <person name="Hurst L."/>
            <person name="Atkin R."/>
            <person name="Barron A."/>
            <person name="Bason N."/>
            <person name="Bentley S.D."/>
            <person name="Chillingworth C."/>
            <person name="Chillingworth T."/>
            <person name="Churcher C."/>
            <person name="Clark L."/>
            <person name="Corton C."/>
            <person name="Cronin A."/>
            <person name="Doggett J."/>
            <person name="Dowd L."/>
            <person name="Feltwell T."/>
            <person name="Hance Z."/>
            <person name="Harris B."/>
            <person name="Hauser H."/>
            <person name="Holroyd S."/>
            <person name="Jagels K."/>
            <person name="James K.D."/>
            <person name="Lennard N."/>
            <person name="Line A."/>
            <person name="Mayes R."/>
            <person name="Moule S."/>
            <person name="Mungall K."/>
            <person name="Ormond D."/>
            <person name="Quail M.A."/>
            <person name="Rabbinowitsch E."/>
            <person name="Rutherford K."/>
            <person name="Sanders M."/>
            <person name="Sharp S."/>
            <person name="Simmonds M."/>
            <person name="Stevens K."/>
            <person name="Whitehead S."/>
            <person name="Barrell B.G."/>
            <person name="Spratt B.G."/>
            <person name="Parkhill J."/>
        </authorList>
    </citation>
    <scope>NUCLEOTIDE SEQUENCE [LARGE SCALE GENOMIC DNA]</scope>
    <source>
        <strain evidence="1 2">MRSA252</strain>
    </source>
</reference>
<dbReference type="EMBL" id="BX571856">
    <property type="protein sequence ID" value="CAG40525.1"/>
    <property type="molecule type" value="Genomic_DNA"/>
</dbReference>
<accession>A0A7U7EV04</accession>
<sequence>MVIAIIIFELIILMCLAIALEVL</sequence>
<gene>
    <name evidence="1" type="ORF">SAR1526a</name>
</gene>
<evidence type="ECO:0000313" key="1">
    <source>
        <dbReference type="EMBL" id="CAG40525.1"/>
    </source>
</evidence>
<organism evidence="1 2">
    <name type="scientific">Staphylococcus aureus (strain MRSA252)</name>
    <dbReference type="NCBI Taxonomy" id="282458"/>
    <lineage>
        <taxon>Bacteria</taxon>
        <taxon>Bacillati</taxon>
        <taxon>Bacillota</taxon>
        <taxon>Bacilli</taxon>
        <taxon>Bacillales</taxon>
        <taxon>Staphylococcaceae</taxon>
        <taxon>Staphylococcus</taxon>
    </lineage>
</organism>
<dbReference type="Proteomes" id="UP000000596">
    <property type="component" value="Chromosome"/>
</dbReference>